<comment type="caution">
    <text evidence="2">The sequence shown here is derived from an EMBL/GenBank/DDBJ whole genome shotgun (WGS) entry which is preliminary data.</text>
</comment>
<dbReference type="AlphaFoldDB" id="A0A9X3YNV5"/>
<evidence type="ECO:0000313" key="2">
    <source>
        <dbReference type="EMBL" id="MDC8014750.1"/>
    </source>
</evidence>
<reference evidence="2" key="1">
    <citation type="submission" date="2023-02" db="EMBL/GenBank/DDBJ databases">
        <title>Tahibacter soli sp. nov. isolated from soil.</title>
        <authorList>
            <person name="Baek J.H."/>
            <person name="Lee J.K."/>
            <person name="Choi D.G."/>
            <person name="Jeon C.O."/>
        </authorList>
    </citation>
    <scope>NUCLEOTIDE SEQUENCE</scope>
    <source>
        <strain evidence="2">BL</strain>
    </source>
</reference>
<keyword evidence="3" id="KW-1185">Reference proteome</keyword>
<gene>
    <name evidence="2" type="ORF">OD750_019575</name>
</gene>
<dbReference type="RefSeq" id="WP_263541005.1">
    <property type="nucleotide sequence ID" value="NZ_JAOVZO020000019.1"/>
</dbReference>
<dbReference type="Proteomes" id="UP001139971">
    <property type="component" value="Unassembled WGS sequence"/>
</dbReference>
<keyword evidence="1" id="KW-0732">Signal</keyword>
<dbReference type="EMBL" id="JAOVZO020000019">
    <property type="protein sequence ID" value="MDC8014750.1"/>
    <property type="molecule type" value="Genomic_DNA"/>
</dbReference>
<feature type="signal peptide" evidence="1">
    <location>
        <begin position="1"/>
        <end position="24"/>
    </location>
</feature>
<evidence type="ECO:0000313" key="3">
    <source>
        <dbReference type="Proteomes" id="UP001139971"/>
    </source>
</evidence>
<proteinExistence type="predicted"/>
<feature type="chain" id="PRO_5040727094" evidence="1">
    <location>
        <begin position="25"/>
        <end position="236"/>
    </location>
</feature>
<name>A0A9X3YNV5_9GAMM</name>
<protein>
    <submittedName>
        <fullName evidence="2">Uncharacterized protein</fullName>
    </submittedName>
</protein>
<evidence type="ECO:0000256" key="1">
    <source>
        <dbReference type="SAM" id="SignalP"/>
    </source>
</evidence>
<accession>A0A9X3YNV5</accession>
<sequence length="236" mass="25480">MRRRIIVASAAVALLAAVCAPANGRQFDAAKDAAVSDRLRVAAALDEIRLATRRTFKVGIHVDIGEMSFPTYLPERPTARDFLLDVNLRAALIDLARTPRIFDLDASHTLQSPLSTIASHTDALLATSQEVVVVVHIVFHDGSKIRIRLSVGREAAYVPGSARDGSGHVLPDPNFDTSAYSGRWYYPPGQAADMTAFLEYMRSLGVTIATGGNAGNGVIVCTWNPTTNTTTCYLPR</sequence>
<organism evidence="2 3">
    <name type="scientific">Tahibacter soli</name>
    <dbReference type="NCBI Taxonomy" id="2983605"/>
    <lineage>
        <taxon>Bacteria</taxon>
        <taxon>Pseudomonadati</taxon>
        <taxon>Pseudomonadota</taxon>
        <taxon>Gammaproteobacteria</taxon>
        <taxon>Lysobacterales</taxon>
        <taxon>Rhodanobacteraceae</taxon>
        <taxon>Tahibacter</taxon>
    </lineage>
</organism>